<dbReference type="AlphaFoldDB" id="A0A401ZLD8"/>
<dbReference type="InterPro" id="IPR036628">
    <property type="entry name" value="Clp_N_dom_sf"/>
</dbReference>
<dbReference type="InterPro" id="IPR004176">
    <property type="entry name" value="Clp_R_N"/>
</dbReference>
<comment type="caution">
    <text evidence="2">The sequence shown here is derived from an EMBL/GenBank/DDBJ whole genome shotgun (WGS) entry which is preliminary data.</text>
</comment>
<feature type="domain" description="Clp R" evidence="1">
    <location>
        <begin position="95"/>
        <end position="154"/>
    </location>
</feature>
<dbReference type="Proteomes" id="UP000287224">
    <property type="component" value="Unassembled WGS sequence"/>
</dbReference>
<dbReference type="Gene3D" id="1.10.1780.10">
    <property type="entry name" value="Clp, N-terminal domain"/>
    <property type="match status" value="1"/>
</dbReference>
<name>A0A401ZLD8_9CHLR</name>
<gene>
    <name evidence="2" type="ORF">KDAU_49710</name>
</gene>
<organism evidence="2 3">
    <name type="scientific">Dictyobacter aurantiacus</name>
    <dbReference type="NCBI Taxonomy" id="1936993"/>
    <lineage>
        <taxon>Bacteria</taxon>
        <taxon>Bacillati</taxon>
        <taxon>Chloroflexota</taxon>
        <taxon>Ktedonobacteria</taxon>
        <taxon>Ktedonobacterales</taxon>
        <taxon>Dictyobacteraceae</taxon>
        <taxon>Dictyobacter</taxon>
    </lineage>
</organism>
<evidence type="ECO:0000313" key="3">
    <source>
        <dbReference type="Proteomes" id="UP000287224"/>
    </source>
</evidence>
<reference evidence="3" key="1">
    <citation type="submission" date="2018-12" db="EMBL/GenBank/DDBJ databases">
        <title>Tengunoibacter tsumagoiensis gen. nov., sp. nov., Dictyobacter kobayashii sp. nov., D. alpinus sp. nov., and D. joshuensis sp. nov. and description of Dictyobacteraceae fam. nov. within the order Ktedonobacterales isolated from Tengu-no-mugimeshi.</title>
        <authorList>
            <person name="Wang C.M."/>
            <person name="Zheng Y."/>
            <person name="Sakai Y."/>
            <person name="Toyoda A."/>
            <person name="Minakuchi Y."/>
            <person name="Abe K."/>
            <person name="Yokota A."/>
            <person name="Yabe S."/>
        </authorList>
    </citation>
    <scope>NUCLEOTIDE SEQUENCE [LARGE SCALE GENOMIC DNA]</scope>
    <source>
        <strain evidence="3">S-27</strain>
    </source>
</reference>
<sequence length="156" mass="16709">MLLAVYPFTIEARFVLEHARLSATNREQPVGPEDLLAALAYLGAGKGTRMNEILTGTRVQLGNVQKVLKDRQGQQRKVAAPILVYSALGRACILLAADEAERRDGPGSPIKSEHLLPGLLREEKGIIADLLTELGTSVEALRARAEAIATTGPTST</sequence>
<keyword evidence="3" id="KW-1185">Reference proteome</keyword>
<evidence type="ECO:0000259" key="1">
    <source>
        <dbReference type="Pfam" id="PF02861"/>
    </source>
</evidence>
<protein>
    <recommendedName>
        <fullName evidence="1">Clp R domain-containing protein</fullName>
    </recommendedName>
</protein>
<dbReference type="EMBL" id="BIFQ01000001">
    <property type="protein sequence ID" value="GCE07642.1"/>
    <property type="molecule type" value="Genomic_DNA"/>
</dbReference>
<dbReference type="Pfam" id="PF02861">
    <property type="entry name" value="Clp_N"/>
    <property type="match status" value="1"/>
</dbReference>
<proteinExistence type="predicted"/>
<dbReference type="SUPFAM" id="SSF81923">
    <property type="entry name" value="Double Clp-N motif"/>
    <property type="match status" value="1"/>
</dbReference>
<accession>A0A401ZLD8</accession>
<evidence type="ECO:0000313" key="2">
    <source>
        <dbReference type="EMBL" id="GCE07642.1"/>
    </source>
</evidence>